<sequence>MPPVGRSTLWDDPEGGRPGPQPLKASWDPVDRGPRTPSKPRPSRTGRRRSAVGWFFHRYGWRAYAIPVLVALTVLVIVQVGRPPTSTAAPSVPGASPSLVTSVVGSVTTTMTVTAAPTSTPSGPAAAAGGASPSASSPNVSGQVGPVPTGTYAGLASADLPPGEAFVAKGKGTWHVVAGTTKPFGSGPNHFTYKIAVEDGIENSDADKDFASFVDATLQDPRSWIGSGKYTLQRIDTGTPSFTVSLTSQMTVRQDSLCGWQIQYEASCYARDVKRVAINNARWARGAVSYAGDRADYRVYAINHEVGHALGFMHQPCATNGGLAPVMMQQSWSTADDDLSPLNPQLVPMDNKVCKPNPFPFPLGPVSGSSTATAQATATRSGG</sequence>
<dbReference type="SUPFAM" id="SSF55486">
    <property type="entry name" value="Metalloproteases ('zincins'), catalytic domain"/>
    <property type="match status" value="1"/>
</dbReference>
<dbReference type="InterPro" id="IPR022603">
    <property type="entry name" value="DUF3152"/>
</dbReference>
<protein>
    <recommendedName>
        <fullName evidence="3">DUF3152 domain-containing protein</fullName>
    </recommendedName>
</protein>
<keyword evidence="2" id="KW-1133">Transmembrane helix</keyword>
<evidence type="ECO:0000313" key="4">
    <source>
        <dbReference type="EMBL" id="SDP43029.1"/>
    </source>
</evidence>
<dbReference type="Pfam" id="PF11350">
    <property type="entry name" value="DUF3152"/>
    <property type="match status" value="1"/>
</dbReference>
<dbReference type="Proteomes" id="UP000198741">
    <property type="component" value="Chromosome I"/>
</dbReference>
<accession>A0A1H0SNA6</accession>
<feature type="domain" description="DUF3152" evidence="3">
    <location>
        <begin position="160"/>
        <end position="362"/>
    </location>
</feature>
<keyword evidence="2" id="KW-0812">Transmembrane</keyword>
<evidence type="ECO:0000256" key="2">
    <source>
        <dbReference type="SAM" id="Phobius"/>
    </source>
</evidence>
<dbReference type="STRING" id="1090615.SAMN04515671_4196"/>
<dbReference type="EMBL" id="LT629710">
    <property type="protein sequence ID" value="SDP43029.1"/>
    <property type="molecule type" value="Genomic_DNA"/>
</dbReference>
<gene>
    <name evidence="4" type="ORF">SAMN04515671_4196</name>
</gene>
<keyword evidence="5" id="KW-1185">Reference proteome</keyword>
<reference evidence="4 5" key="1">
    <citation type="submission" date="2016-10" db="EMBL/GenBank/DDBJ databases">
        <authorList>
            <person name="de Groot N.N."/>
        </authorList>
    </citation>
    <scope>NUCLEOTIDE SEQUENCE [LARGE SCALE GENOMIC DNA]</scope>
    <source>
        <strain evidence="5">P4-7,KCTC 19426,CECT 7604</strain>
    </source>
</reference>
<evidence type="ECO:0000313" key="5">
    <source>
        <dbReference type="Proteomes" id="UP000198741"/>
    </source>
</evidence>
<keyword evidence="2" id="KW-0472">Membrane</keyword>
<organism evidence="4 5">
    <name type="scientific">Nakamurella panacisegetis</name>
    <dbReference type="NCBI Taxonomy" id="1090615"/>
    <lineage>
        <taxon>Bacteria</taxon>
        <taxon>Bacillati</taxon>
        <taxon>Actinomycetota</taxon>
        <taxon>Actinomycetes</taxon>
        <taxon>Nakamurellales</taxon>
        <taxon>Nakamurellaceae</taxon>
        <taxon>Nakamurella</taxon>
    </lineage>
</organism>
<feature type="region of interest" description="Disordered" evidence="1">
    <location>
        <begin position="115"/>
        <end position="145"/>
    </location>
</feature>
<feature type="region of interest" description="Disordered" evidence="1">
    <location>
        <begin position="1"/>
        <end position="48"/>
    </location>
</feature>
<evidence type="ECO:0000256" key="1">
    <source>
        <dbReference type="SAM" id="MobiDB-lite"/>
    </source>
</evidence>
<evidence type="ECO:0000259" key="3">
    <source>
        <dbReference type="Pfam" id="PF11350"/>
    </source>
</evidence>
<feature type="compositionally biased region" description="Low complexity" evidence="1">
    <location>
        <begin position="115"/>
        <end position="142"/>
    </location>
</feature>
<dbReference type="AlphaFoldDB" id="A0A1H0SNA6"/>
<feature type="transmembrane region" description="Helical" evidence="2">
    <location>
        <begin position="63"/>
        <end position="81"/>
    </location>
</feature>
<name>A0A1H0SNA6_9ACTN</name>
<proteinExistence type="predicted"/>